<comment type="caution">
    <text evidence="2">The sequence shown here is derived from an EMBL/GenBank/DDBJ whole genome shotgun (WGS) entry which is preliminary data.</text>
</comment>
<reference evidence="2 3" key="1">
    <citation type="submission" date="2024-08" db="EMBL/GenBank/DDBJ databases">
        <title>Whole-genome sequencing of halo(alkali)philic microorganisms from hypersaline lakes.</title>
        <authorList>
            <person name="Sorokin D.Y."/>
            <person name="Merkel A.Y."/>
            <person name="Messina E."/>
            <person name="Yakimov M."/>
        </authorList>
    </citation>
    <scope>NUCLEOTIDE SEQUENCE [LARGE SCALE GENOMIC DNA]</scope>
    <source>
        <strain evidence="2 3">AB-hyl4</strain>
    </source>
</reference>
<dbReference type="Proteomes" id="UP001575105">
    <property type="component" value="Unassembled WGS sequence"/>
</dbReference>
<name>A0ABV4U0K1_9BACT</name>
<gene>
    <name evidence="2" type="ORF">ACERK3_00245</name>
</gene>
<dbReference type="RefSeq" id="WP_425343639.1">
    <property type="nucleotide sequence ID" value="NZ_JBGUBD010000001.1"/>
</dbReference>
<evidence type="ECO:0000256" key="1">
    <source>
        <dbReference type="SAM" id="MobiDB-lite"/>
    </source>
</evidence>
<keyword evidence="3" id="KW-1185">Reference proteome</keyword>
<sequence length="103" mass="10974">MSNQPGMTPPPPPDDVPPKAEPLLDEITAAKARLLAATEKVDLTKPTHKINDFLRDHPYVAAGAALGAGLVVARVSVLRKLVVTGGVWAAKRYLLKQMRGAGR</sequence>
<evidence type="ECO:0000313" key="3">
    <source>
        <dbReference type="Proteomes" id="UP001575105"/>
    </source>
</evidence>
<proteinExistence type="predicted"/>
<feature type="region of interest" description="Disordered" evidence="1">
    <location>
        <begin position="1"/>
        <end position="21"/>
    </location>
</feature>
<evidence type="ECO:0000313" key="2">
    <source>
        <dbReference type="EMBL" id="MFA9476710.1"/>
    </source>
</evidence>
<evidence type="ECO:0008006" key="4">
    <source>
        <dbReference type="Google" id="ProtNLM"/>
    </source>
</evidence>
<protein>
    <recommendedName>
        <fullName evidence="4">DUF3618 domain-containing protein</fullName>
    </recommendedName>
</protein>
<organism evidence="2 3">
    <name type="scientific">Natronomicrosphaera hydrolytica</name>
    <dbReference type="NCBI Taxonomy" id="3242702"/>
    <lineage>
        <taxon>Bacteria</taxon>
        <taxon>Pseudomonadati</taxon>
        <taxon>Planctomycetota</taxon>
        <taxon>Phycisphaerae</taxon>
        <taxon>Phycisphaerales</taxon>
        <taxon>Phycisphaeraceae</taxon>
        <taxon>Natronomicrosphaera</taxon>
    </lineage>
</organism>
<accession>A0ABV4U0K1</accession>
<dbReference type="EMBL" id="JBGUBD010000001">
    <property type="protein sequence ID" value="MFA9476710.1"/>
    <property type="molecule type" value="Genomic_DNA"/>
</dbReference>